<protein>
    <submittedName>
        <fullName evidence="1">Uncharacterized protein</fullName>
    </submittedName>
</protein>
<dbReference type="GeneID" id="73903261"/>
<dbReference type="Proteomes" id="UP001595846">
    <property type="component" value="Unassembled WGS sequence"/>
</dbReference>
<organism evidence="1 2">
    <name type="scientific">Halovivax cerinus</name>
    <dbReference type="NCBI Taxonomy" id="1487865"/>
    <lineage>
        <taxon>Archaea</taxon>
        <taxon>Methanobacteriati</taxon>
        <taxon>Methanobacteriota</taxon>
        <taxon>Stenosarchaea group</taxon>
        <taxon>Halobacteria</taxon>
        <taxon>Halobacteriales</taxon>
        <taxon>Natrialbaceae</taxon>
        <taxon>Halovivax</taxon>
    </lineage>
</organism>
<evidence type="ECO:0000313" key="1">
    <source>
        <dbReference type="EMBL" id="MFC3957882.1"/>
    </source>
</evidence>
<proteinExistence type="predicted"/>
<name>A0ABD5NLX9_9EURY</name>
<dbReference type="RefSeq" id="WP_256530573.1">
    <property type="nucleotide sequence ID" value="NZ_CP101824.1"/>
</dbReference>
<dbReference type="EMBL" id="JBHSAQ010000002">
    <property type="protein sequence ID" value="MFC3957882.1"/>
    <property type="molecule type" value="Genomic_DNA"/>
</dbReference>
<dbReference type="AlphaFoldDB" id="A0ABD5NLX9"/>
<accession>A0ABD5NLX9</accession>
<gene>
    <name evidence="1" type="ORF">ACFOUR_05785</name>
</gene>
<reference evidence="1 2" key="1">
    <citation type="journal article" date="2019" name="Int. J. Syst. Evol. Microbiol.">
        <title>The Global Catalogue of Microorganisms (GCM) 10K type strain sequencing project: providing services to taxonomists for standard genome sequencing and annotation.</title>
        <authorList>
            <consortium name="The Broad Institute Genomics Platform"/>
            <consortium name="The Broad Institute Genome Sequencing Center for Infectious Disease"/>
            <person name="Wu L."/>
            <person name="Ma J."/>
        </authorList>
    </citation>
    <scope>NUCLEOTIDE SEQUENCE [LARGE SCALE GENOMIC DNA]</scope>
    <source>
        <strain evidence="1 2">IBRC-M 10256</strain>
    </source>
</reference>
<evidence type="ECO:0000313" key="2">
    <source>
        <dbReference type="Proteomes" id="UP001595846"/>
    </source>
</evidence>
<comment type="caution">
    <text evidence="1">The sequence shown here is derived from an EMBL/GenBank/DDBJ whole genome shotgun (WGS) entry which is preliminary data.</text>
</comment>
<sequence length="315" mass="35824">MMEQTQPRIENDTLIFADTGNVSETVEGHLRYYYSRRLFVQDIKDLENGYSVRVGIAYPRDVSDCRAQDNVLKMVNIGDVETFQATPVEGDYYEINLPDRSDVYSSFQEQQSNLLAQLDGSMASAIYEKVYQMSPVRTQLNAIVELIDYVRNDGPLALQRLQGIQSTSKTQQYVEALEDLDFIRVDESGMVHSGGKIDAADDQGWGDEKVIGQVIKDGYSVFRQKFGLSMLNHFPVFANGYYLSAFRRRKPDLHLTKEDIVQNLQTEYHRDADPLKVDRKLKSLDEVGVLEYEDNEVSSAQVIYDEVSQNLPAVG</sequence>
<keyword evidence="2" id="KW-1185">Reference proteome</keyword>